<organism evidence="2">
    <name type="scientific">Grammatophora oceanica</name>
    <dbReference type="NCBI Taxonomy" id="210454"/>
    <lineage>
        <taxon>Eukaryota</taxon>
        <taxon>Sar</taxon>
        <taxon>Stramenopiles</taxon>
        <taxon>Ochrophyta</taxon>
        <taxon>Bacillariophyta</taxon>
        <taxon>Fragilariophyceae</taxon>
        <taxon>Fragilariophycidae</taxon>
        <taxon>Rhabdonematales</taxon>
        <taxon>Grammatophoraceae</taxon>
        <taxon>Grammatophora</taxon>
    </lineage>
</organism>
<feature type="compositionally biased region" description="Polar residues" evidence="1">
    <location>
        <begin position="221"/>
        <end position="231"/>
    </location>
</feature>
<reference evidence="2" key="1">
    <citation type="submission" date="2021-01" db="EMBL/GenBank/DDBJ databases">
        <authorList>
            <person name="Corre E."/>
            <person name="Pelletier E."/>
            <person name="Niang G."/>
            <person name="Scheremetjew M."/>
            <person name="Finn R."/>
            <person name="Kale V."/>
            <person name="Holt S."/>
            <person name="Cochrane G."/>
            <person name="Meng A."/>
            <person name="Brown T."/>
            <person name="Cohen L."/>
        </authorList>
    </citation>
    <scope>NUCLEOTIDE SEQUENCE</scope>
    <source>
        <strain evidence="2">CCMP 410</strain>
    </source>
</reference>
<name>A0A7S1VWC0_9STRA</name>
<gene>
    <name evidence="2" type="ORF">GOCE00092_LOCUS27090</name>
</gene>
<protein>
    <submittedName>
        <fullName evidence="2">Uncharacterized protein</fullName>
    </submittedName>
</protein>
<sequence length="246" mass="28314">MKPSMHTAPTYLAVNGALGHFKSYHNISARATYRHHLDYMTRNWDYSEMFDLFNRYHHESQIKAYLDAANCHIDYKQMGSYWNTWAVLSLMWDLYPVLNRLSLNWIMRFFNQIKDKDGSVNTLEAIVEMSVGIGMDSVFYLFPYSKRGKGDGVVSQSTALNAFEKDGILYDPRGSDVFGGHTTMCPGRYFVKKFWFTQEHYQHKDGEDTDDRSNHEARASSGLTKPITENKNAAGKCPFHPTMATT</sequence>
<feature type="compositionally biased region" description="Basic and acidic residues" evidence="1">
    <location>
        <begin position="204"/>
        <end position="218"/>
    </location>
</feature>
<proteinExistence type="predicted"/>
<dbReference type="EMBL" id="HBGK01051446">
    <property type="protein sequence ID" value="CAD9311352.1"/>
    <property type="molecule type" value="Transcribed_RNA"/>
</dbReference>
<dbReference type="AlphaFoldDB" id="A0A7S1VWC0"/>
<evidence type="ECO:0000256" key="1">
    <source>
        <dbReference type="SAM" id="MobiDB-lite"/>
    </source>
</evidence>
<evidence type="ECO:0000313" key="2">
    <source>
        <dbReference type="EMBL" id="CAD9311352.1"/>
    </source>
</evidence>
<feature type="region of interest" description="Disordered" evidence="1">
    <location>
        <begin position="204"/>
        <end position="246"/>
    </location>
</feature>
<accession>A0A7S1VWC0</accession>